<evidence type="ECO:0000313" key="2">
    <source>
        <dbReference type="Proteomes" id="UP000595437"/>
    </source>
</evidence>
<reference evidence="2" key="1">
    <citation type="submission" date="2021-01" db="EMBL/GenBank/DDBJ databases">
        <title>Caligus Genome Assembly.</title>
        <authorList>
            <person name="Gallardo-Escarate C."/>
        </authorList>
    </citation>
    <scope>NUCLEOTIDE SEQUENCE [LARGE SCALE GENOMIC DNA]</scope>
</reference>
<keyword evidence="1" id="KW-0413">Isomerase</keyword>
<evidence type="ECO:0000313" key="1">
    <source>
        <dbReference type="EMBL" id="QQP35277.1"/>
    </source>
</evidence>
<name>A0A7T8JU65_CALRO</name>
<dbReference type="GO" id="GO:0016853">
    <property type="term" value="F:isomerase activity"/>
    <property type="evidence" value="ECO:0007669"/>
    <property type="project" value="UniProtKB-KW"/>
</dbReference>
<accession>A0A7T8JU65</accession>
<sequence>MIKSSFCSENQMYPGVSRDGFAHFPNFKGKGGILEGLLHLLPPKGPQVPSPLG</sequence>
<proteinExistence type="predicted"/>
<protein>
    <submittedName>
        <fullName evidence="1">Peptidyl-prolyl cis-trans isomerase</fullName>
    </submittedName>
</protein>
<dbReference type="AlphaFoldDB" id="A0A7T8JU65"/>
<dbReference type="Proteomes" id="UP000595437">
    <property type="component" value="Chromosome 18"/>
</dbReference>
<organism evidence="1 2">
    <name type="scientific">Caligus rogercresseyi</name>
    <name type="common">Sea louse</name>
    <dbReference type="NCBI Taxonomy" id="217165"/>
    <lineage>
        <taxon>Eukaryota</taxon>
        <taxon>Metazoa</taxon>
        <taxon>Ecdysozoa</taxon>
        <taxon>Arthropoda</taxon>
        <taxon>Crustacea</taxon>
        <taxon>Multicrustacea</taxon>
        <taxon>Hexanauplia</taxon>
        <taxon>Copepoda</taxon>
        <taxon>Siphonostomatoida</taxon>
        <taxon>Caligidae</taxon>
        <taxon>Caligus</taxon>
    </lineage>
</organism>
<dbReference type="EMBL" id="CP045907">
    <property type="protein sequence ID" value="QQP35277.1"/>
    <property type="molecule type" value="Genomic_DNA"/>
</dbReference>
<keyword evidence="2" id="KW-1185">Reference proteome</keyword>
<gene>
    <name evidence="1" type="ORF">FKW44_023448</name>
</gene>